<organism evidence="16 17">
    <name type="scientific">Canavalia gladiata</name>
    <name type="common">Sword bean</name>
    <name type="synonym">Dolichos gladiatus</name>
    <dbReference type="NCBI Taxonomy" id="3824"/>
    <lineage>
        <taxon>Eukaryota</taxon>
        <taxon>Viridiplantae</taxon>
        <taxon>Streptophyta</taxon>
        <taxon>Embryophyta</taxon>
        <taxon>Tracheophyta</taxon>
        <taxon>Spermatophyta</taxon>
        <taxon>Magnoliopsida</taxon>
        <taxon>eudicotyledons</taxon>
        <taxon>Gunneridae</taxon>
        <taxon>Pentapetalae</taxon>
        <taxon>rosids</taxon>
        <taxon>fabids</taxon>
        <taxon>Fabales</taxon>
        <taxon>Fabaceae</taxon>
        <taxon>Papilionoideae</taxon>
        <taxon>50 kb inversion clade</taxon>
        <taxon>NPAAA clade</taxon>
        <taxon>indigoferoid/millettioid clade</taxon>
        <taxon>Phaseoleae</taxon>
        <taxon>Canavalia</taxon>
    </lineage>
</organism>
<comment type="similarity">
    <text evidence="3">Belongs to the amino acid/polyamine transporter 2 family. Amino acid/auxin permease (AAAP) (TC 2.A.18.1) subfamily.</text>
</comment>
<keyword evidence="17" id="KW-1185">Reference proteome</keyword>
<dbReference type="GO" id="GO:0006865">
    <property type="term" value="P:amino acid transport"/>
    <property type="evidence" value="ECO:0007669"/>
    <property type="project" value="UniProtKB-KW"/>
</dbReference>
<dbReference type="Pfam" id="PF01490">
    <property type="entry name" value="Aa_trans"/>
    <property type="match status" value="1"/>
</dbReference>
<sequence>MRAHICGMAATVANRRKPFCVVTDSAAFPLHCFAHIKYWMILNYSMYRSQNMLMIELEIYGFGSYANLKELNHLFILSASLRSPLILLYDKLWSERRQEVYGSESMKARGKEDKRIVRWFLGSFDGVGTKDAGGEGSNDGRNVEKSRLRESDDGPGQGFTMDVQERASKDKSLTGNLEQGQEKGTQNDDYVLHSAHTIDRDSWQQVGLMLATSFNCGWILSFSNLIMIPLGWTWGIICLLLVGLYTAYANWLLAAFHFIDDRRFIRYRDLMGFVYGKNMYRITWTLQFLNFLIGNMGFILLGGKALKEINSEFNDSPLRLQYYIVITGAAYFIFSFSIPTISAMKNWLGASAVVTFTYIIFVLIVLVKDGKSNSHRVYDISGSTMSKVLNAFGAISAIIVTNTSGLLPEIQSTLRKPAVKNMRKALYVEYTVGAIFYYGVTVVGYWAYGSMVSEYLPENFSGPRWINVLINAVVFLQSIVSQHMFVAPIHESLDTKFLEIDKGLHSGKNLKRLFLLRSLFYTGNTFIAAALPFMGDFVNFLGSFSLVPLTFVFPSMLFIKLKGRTARMEKKAWHWFNIVFSVVLTIATSISAVRLIVNNIQKYHFFADT</sequence>
<feature type="transmembrane region" description="Helical" evidence="14">
    <location>
        <begin position="280"/>
        <end position="300"/>
    </location>
</feature>
<evidence type="ECO:0000256" key="6">
    <source>
        <dbReference type="ARBA" id="ARBA00022692"/>
    </source>
</evidence>
<evidence type="ECO:0000256" key="9">
    <source>
        <dbReference type="ARBA" id="ARBA00022989"/>
    </source>
</evidence>
<feature type="transmembrane region" description="Helical" evidence="14">
    <location>
        <begin position="427"/>
        <end position="448"/>
    </location>
</feature>
<dbReference type="PANTHER" id="PTHR48017">
    <property type="entry name" value="OS05G0424000 PROTEIN-RELATED"/>
    <property type="match status" value="1"/>
</dbReference>
<feature type="compositionally biased region" description="Basic and acidic residues" evidence="13">
    <location>
        <begin position="163"/>
        <end position="172"/>
    </location>
</feature>
<feature type="compositionally biased region" description="Polar residues" evidence="13">
    <location>
        <begin position="173"/>
        <end position="183"/>
    </location>
</feature>
<evidence type="ECO:0000256" key="7">
    <source>
        <dbReference type="ARBA" id="ARBA00022847"/>
    </source>
</evidence>
<evidence type="ECO:0000256" key="3">
    <source>
        <dbReference type="ARBA" id="ARBA00005590"/>
    </source>
</evidence>
<dbReference type="GO" id="GO:0012505">
    <property type="term" value="C:endomembrane system"/>
    <property type="evidence" value="ECO:0007669"/>
    <property type="project" value="UniProtKB-SubCell"/>
</dbReference>
<evidence type="ECO:0000256" key="1">
    <source>
        <dbReference type="ARBA" id="ARBA00004127"/>
    </source>
</evidence>
<keyword evidence="10 14" id="KW-0472">Membrane</keyword>
<accession>A0AAN9LC72</accession>
<gene>
    <name evidence="16" type="ORF">VNO77_24758</name>
</gene>
<keyword evidence="11" id="KW-0927">Auxin signaling pathway</keyword>
<dbReference type="InterPro" id="IPR013057">
    <property type="entry name" value="AA_transpt_TM"/>
</dbReference>
<feature type="transmembrane region" description="Helical" evidence="14">
    <location>
        <begin position="206"/>
        <end position="228"/>
    </location>
</feature>
<evidence type="ECO:0000259" key="15">
    <source>
        <dbReference type="Pfam" id="PF01490"/>
    </source>
</evidence>
<evidence type="ECO:0000256" key="12">
    <source>
        <dbReference type="ARBA" id="ARBA00045588"/>
    </source>
</evidence>
<keyword evidence="5" id="KW-1003">Cell membrane</keyword>
<evidence type="ECO:0000313" key="17">
    <source>
        <dbReference type="Proteomes" id="UP001367508"/>
    </source>
</evidence>
<keyword evidence="8" id="KW-0029">Amino-acid transport</keyword>
<proteinExistence type="inferred from homology"/>
<feature type="transmembrane region" description="Helical" evidence="14">
    <location>
        <begin position="540"/>
        <end position="561"/>
    </location>
</feature>
<feature type="region of interest" description="Disordered" evidence="13">
    <location>
        <begin position="130"/>
        <end position="183"/>
    </location>
</feature>
<keyword evidence="9 14" id="KW-1133">Transmembrane helix</keyword>
<comment type="subcellular location">
    <subcellularLocation>
        <location evidence="2">Cell membrane</location>
    </subcellularLocation>
    <subcellularLocation>
        <location evidence="1">Endomembrane system</location>
        <topology evidence="1">Multi-pass membrane protein</topology>
    </subcellularLocation>
</comment>
<dbReference type="GO" id="GO:0005886">
    <property type="term" value="C:plasma membrane"/>
    <property type="evidence" value="ECO:0007669"/>
    <property type="project" value="UniProtKB-SubCell"/>
</dbReference>
<keyword evidence="4" id="KW-0813">Transport</keyword>
<evidence type="ECO:0000256" key="10">
    <source>
        <dbReference type="ARBA" id="ARBA00023136"/>
    </source>
</evidence>
<dbReference type="EMBL" id="JAYMYQ010000005">
    <property type="protein sequence ID" value="KAK7330563.1"/>
    <property type="molecule type" value="Genomic_DNA"/>
</dbReference>
<comment type="function">
    <text evidence="12">Carrier protein involved in proton-driven auxin influx. Mediates the formation of auxin gradient from developing leaves (site of auxin biosynthesis) to tips by contributing to the loading of auxin in vascular tissues and facilitating acropetal (base to tip) auxin transport within inner tissues of the root apex, and basipetal (tip to base) auxin transport within outer tissues of the root apex. May be involved in lateral roots and nodules formation.</text>
</comment>
<evidence type="ECO:0000256" key="14">
    <source>
        <dbReference type="SAM" id="Phobius"/>
    </source>
</evidence>
<feature type="transmembrane region" description="Helical" evidence="14">
    <location>
        <begin position="320"/>
        <end position="341"/>
    </location>
</feature>
<protein>
    <recommendedName>
        <fullName evidence="15">Amino acid transporter transmembrane domain-containing protein</fullName>
    </recommendedName>
</protein>
<feature type="transmembrane region" description="Helical" evidence="14">
    <location>
        <begin position="388"/>
        <end position="407"/>
    </location>
</feature>
<keyword evidence="7" id="KW-0769">Symport</keyword>
<feature type="transmembrane region" description="Helical" evidence="14">
    <location>
        <begin position="514"/>
        <end position="534"/>
    </location>
</feature>
<feature type="domain" description="Amino acid transporter transmembrane" evidence="15">
    <location>
        <begin position="200"/>
        <end position="591"/>
    </location>
</feature>
<feature type="compositionally biased region" description="Basic and acidic residues" evidence="13">
    <location>
        <begin position="141"/>
        <end position="152"/>
    </location>
</feature>
<dbReference type="AlphaFoldDB" id="A0AAN9LC72"/>
<evidence type="ECO:0000256" key="8">
    <source>
        <dbReference type="ARBA" id="ARBA00022970"/>
    </source>
</evidence>
<dbReference type="Proteomes" id="UP001367508">
    <property type="component" value="Unassembled WGS sequence"/>
</dbReference>
<dbReference type="GO" id="GO:0009734">
    <property type="term" value="P:auxin-activated signaling pathway"/>
    <property type="evidence" value="ECO:0007669"/>
    <property type="project" value="UniProtKB-KW"/>
</dbReference>
<comment type="caution">
    <text evidence="16">The sequence shown here is derived from an EMBL/GenBank/DDBJ whole genome shotgun (WGS) entry which is preliminary data.</text>
</comment>
<evidence type="ECO:0000256" key="13">
    <source>
        <dbReference type="SAM" id="MobiDB-lite"/>
    </source>
</evidence>
<feature type="transmembrane region" description="Helical" evidence="14">
    <location>
        <begin position="468"/>
        <end position="493"/>
    </location>
</feature>
<evidence type="ECO:0000256" key="4">
    <source>
        <dbReference type="ARBA" id="ARBA00022448"/>
    </source>
</evidence>
<evidence type="ECO:0000313" key="16">
    <source>
        <dbReference type="EMBL" id="KAK7330563.1"/>
    </source>
</evidence>
<reference evidence="16 17" key="1">
    <citation type="submission" date="2024-01" db="EMBL/GenBank/DDBJ databases">
        <title>The genomes of 5 underutilized Papilionoideae crops provide insights into root nodulation and disease resistanc.</title>
        <authorList>
            <person name="Jiang F."/>
        </authorList>
    </citation>
    <scope>NUCLEOTIDE SEQUENCE [LARGE SCALE GENOMIC DNA]</scope>
    <source>
        <strain evidence="16">LVBAO_FW01</strain>
        <tissue evidence="16">Leaves</tissue>
    </source>
</reference>
<feature type="transmembrane region" description="Helical" evidence="14">
    <location>
        <begin position="348"/>
        <end position="368"/>
    </location>
</feature>
<feature type="transmembrane region" description="Helical" evidence="14">
    <location>
        <begin position="234"/>
        <end position="259"/>
    </location>
</feature>
<feature type="transmembrane region" description="Helical" evidence="14">
    <location>
        <begin position="573"/>
        <end position="597"/>
    </location>
</feature>
<evidence type="ECO:0000256" key="2">
    <source>
        <dbReference type="ARBA" id="ARBA00004236"/>
    </source>
</evidence>
<evidence type="ECO:0000256" key="5">
    <source>
        <dbReference type="ARBA" id="ARBA00022475"/>
    </source>
</evidence>
<dbReference type="GO" id="GO:0015293">
    <property type="term" value="F:symporter activity"/>
    <property type="evidence" value="ECO:0007669"/>
    <property type="project" value="UniProtKB-KW"/>
</dbReference>
<keyword evidence="6 14" id="KW-0812">Transmembrane</keyword>
<evidence type="ECO:0000256" key="11">
    <source>
        <dbReference type="ARBA" id="ARBA00023294"/>
    </source>
</evidence>
<name>A0AAN9LC72_CANGL</name>